<keyword evidence="2" id="KW-1185">Reference proteome</keyword>
<protein>
    <submittedName>
        <fullName evidence="1">Uncharacterized protein</fullName>
    </submittedName>
</protein>
<proteinExistence type="predicted"/>
<evidence type="ECO:0000313" key="1">
    <source>
        <dbReference type="EMBL" id="WOG86285.1"/>
    </source>
</evidence>
<sequence>MQCRACAAIGCSTKVEVCSVFFDSTVKQVDGTAACKSLEDTIMEDSAEVASLLDAVESAEDKQASAALACPSKSSAECVNNDEDTSANSVRENPDPPSAISFAKNSQSENELNWELARRQLEVSSNLRKHLVPVERLSMLHCTFNTTVLAKREVILLRTINTVPESYCGTNSEAVASGDAYKTASGTAFENGMVEGCLVEVVVLIKKHGIRLRF</sequence>
<gene>
    <name evidence="1" type="ORF">DCAR_0205486</name>
</gene>
<evidence type="ECO:0000313" key="2">
    <source>
        <dbReference type="Proteomes" id="UP000077755"/>
    </source>
</evidence>
<dbReference type="EMBL" id="CP093344">
    <property type="protein sequence ID" value="WOG86285.1"/>
    <property type="molecule type" value="Genomic_DNA"/>
</dbReference>
<accession>A0A161WZG3</accession>
<reference evidence="1" key="2">
    <citation type="submission" date="2022-03" db="EMBL/GenBank/DDBJ databases">
        <title>Draft title - Genomic analysis of global carrot germplasm unveils the trajectory of domestication and the origin of high carotenoid orange carrot.</title>
        <authorList>
            <person name="Iorizzo M."/>
            <person name="Ellison S."/>
            <person name="Senalik D."/>
            <person name="Macko-Podgorni A."/>
            <person name="Grzebelus D."/>
            <person name="Bostan H."/>
            <person name="Rolling W."/>
            <person name="Curaba J."/>
            <person name="Simon P."/>
        </authorList>
    </citation>
    <scope>NUCLEOTIDE SEQUENCE</scope>
    <source>
        <tissue evidence="1">Leaf</tissue>
    </source>
</reference>
<reference evidence="1" key="1">
    <citation type="journal article" date="2016" name="Nat. Genet.">
        <title>A high-quality carrot genome assembly provides new insights into carotenoid accumulation and asterid genome evolution.</title>
        <authorList>
            <person name="Iorizzo M."/>
            <person name="Ellison S."/>
            <person name="Senalik D."/>
            <person name="Zeng P."/>
            <person name="Satapoomin P."/>
            <person name="Huang J."/>
            <person name="Bowman M."/>
            <person name="Iovene M."/>
            <person name="Sanseverino W."/>
            <person name="Cavagnaro P."/>
            <person name="Yildiz M."/>
            <person name="Macko-Podgorni A."/>
            <person name="Moranska E."/>
            <person name="Grzebelus E."/>
            <person name="Grzebelus D."/>
            <person name="Ashrafi H."/>
            <person name="Zheng Z."/>
            <person name="Cheng S."/>
            <person name="Spooner D."/>
            <person name="Van Deynze A."/>
            <person name="Simon P."/>
        </authorList>
    </citation>
    <scope>NUCLEOTIDE SEQUENCE</scope>
    <source>
        <tissue evidence="1">Leaf</tissue>
    </source>
</reference>
<dbReference type="Proteomes" id="UP000077755">
    <property type="component" value="Chromosome 2"/>
</dbReference>
<dbReference type="Gramene" id="KZN04125">
    <property type="protein sequence ID" value="KZN04125"/>
    <property type="gene ID" value="DCAR_004962"/>
</dbReference>
<organism evidence="1 2">
    <name type="scientific">Daucus carota subsp. sativus</name>
    <name type="common">Carrot</name>
    <dbReference type="NCBI Taxonomy" id="79200"/>
    <lineage>
        <taxon>Eukaryota</taxon>
        <taxon>Viridiplantae</taxon>
        <taxon>Streptophyta</taxon>
        <taxon>Embryophyta</taxon>
        <taxon>Tracheophyta</taxon>
        <taxon>Spermatophyta</taxon>
        <taxon>Magnoliopsida</taxon>
        <taxon>eudicotyledons</taxon>
        <taxon>Gunneridae</taxon>
        <taxon>Pentapetalae</taxon>
        <taxon>asterids</taxon>
        <taxon>campanulids</taxon>
        <taxon>Apiales</taxon>
        <taxon>Apiaceae</taxon>
        <taxon>Apioideae</taxon>
        <taxon>Scandiceae</taxon>
        <taxon>Daucinae</taxon>
        <taxon>Daucus</taxon>
        <taxon>Daucus sect. Daucus</taxon>
    </lineage>
</organism>
<dbReference type="AlphaFoldDB" id="A0A161WZG3"/>
<name>A0A161WZG3_DAUCS</name>